<dbReference type="PANTHER" id="PTHR33498:SF1">
    <property type="entry name" value="TRANSPOSASE FOR INSERTION SEQUENCE ELEMENT IS1557"/>
    <property type="match status" value="1"/>
</dbReference>
<dbReference type="InterPro" id="IPR002560">
    <property type="entry name" value="Transposase_DDE"/>
</dbReference>
<dbReference type="Pfam" id="PF01610">
    <property type="entry name" value="DDE_Tnp_ISL3"/>
    <property type="match status" value="1"/>
</dbReference>
<feature type="domain" description="Transposase IS204/IS1001/IS1096/IS1165 DDE" evidence="1">
    <location>
        <begin position="40"/>
        <end position="170"/>
    </location>
</feature>
<protein>
    <recommendedName>
        <fullName evidence="1">Transposase IS204/IS1001/IS1096/IS1165 DDE domain-containing protein</fullName>
    </recommendedName>
</protein>
<proteinExistence type="predicted"/>
<evidence type="ECO:0000313" key="3">
    <source>
        <dbReference type="Proteomes" id="UP000233414"/>
    </source>
</evidence>
<name>A0A2N1UN49_9BACT</name>
<dbReference type="EMBL" id="PGYQ01000012">
    <property type="protein sequence ID" value="PKL72211.1"/>
    <property type="molecule type" value="Genomic_DNA"/>
</dbReference>
<dbReference type="AlphaFoldDB" id="A0A2N1UN49"/>
<sequence length="234" mass="26944">MTMTAVAKLTGESDKTIYRILDYFVNKARAEENWSSVKNIGVDETSSRKGHNYISTFVDIDKVKVLSITKGKDNSVIKALIKDFEAHKGKRENIKNVCADLSQAFRKGIKNELPDVIITSDRFHIMQLVARAQDKVRLREYKTQKQMKNLRYALLSNPENQTEKQKQIIEVLKEILQYFKSRMTSGAVEGLNTIIQLLKRRARGFGNTEHFMTMIYLKCGKLKFNLPSVMSYLL</sequence>
<dbReference type="Proteomes" id="UP000233414">
    <property type="component" value="Unassembled WGS sequence"/>
</dbReference>
<reference evidence="2 3" key="1">
    <citation type="journal article" date="2017" name="ISME J.">
        <title>Potential for microbial H2 and metal transformations associated with novel bacteria and archaea in deep terrestrial subsurface sediments.</title>
        <authorList>
            <person name="Hernsdorf A.W."/>
            <person name="Amano Y."/>
            <person name="Miyakawa K."/>
            <person name="Ise K."/>
            <person name="Suzuki Y."/>
            <person name="Anantharaman K."/>
            <person name="Probst A."/>
            <person name="Burstein D."/>
            <person name="Thomas B.C."/>
            <person name="Banfield J.F."/>
        </authorList>
    </citation>
    <scope>NUCLEOTIDE SEQUENCE [LARGE SCALE GENOMIC DNA]</scope>
    <source>
        <strain evidence="2">HGW-Kuenenbacteria-1</strain>
    </source>
</reference>
<evidence type="ECO:0000259" key="1">
    <source>
        <dbReference type="Pfam" id="PF01610"/>
    </source>
</evidence>
<gene>
    <name evidence="2" type="ORF">CVV26_02590</name>
</gene>
<dbReference type="InterPro" id="IPR047951">
    <property type="entry name" value="Transpos_ISL3"/>
</dbReference>
<comment type="caution">
    <text evidence="2">The sequence shown here is derived from an EMBL/GenBank/DDBJ whole genome shotgun (WGS) entry which is preliminary data.</text>
</comment>
<evidence type="ECO:0000313" key="2">
    <source>
        <dbReference type="EMBL" id="PKL72211.1"/>
    </source>
</evidence>
<organism evidence="2 3">
    <name type="scientific">Candidatus Kuenenbacteria bacterium HGW-Kuenenbacteria-1</name>
    <dbReference type="NCBI Taxonomy" id="2013812"/>
    <lineage>
        <taxon>Bacteria</taxon>
        <taxon>Candidatus Kueneniibacteriota</taxon>
    </lineage>
</organism>
<accession>A0A2N1UN49</accession>
<dbReference type="PANTHER" id="PTHR33498">
    <property type="entry name" value="TRANSPOSASE FOR INSERTION SEQUENCE ELEMENT IS1557"/>
    <property type="match status" value="1"/>
</dbReference>